<dbReference type="Pfam" id="PF07730">
    <property type="entry name" value="HisKA_3"/>
    <property type="match status" value="1"/>
</dbReference>
<keyword evidence="7" id="KW-0902">Two-component regulatory system</keyword>
<evidence type="ECO:0000256" key="8">
    <source>
        <dbReference type="ARBA" id="ARBA00023136"/>
    </source>
</evidence>
<accession>A0ABT4VIK0</accession>
<dbReference type="InterPro" id="IPR017171">
    <property type="entry name" value="Sig_transdc_His_kinase_MctS"/>
</dbReference>
<dbReference type="InterPro" id="IPR005467">
    <property type="entry name" value="His_kinase_dom"/>
</dbReference>
<dbReference type="InterPro" id="IPR011712">
    <property type="entry name" value="Sig_transdc_His_kin_sub3_dim/P"/>
</dbReference>
<evidence type="ECO:0000256" key="4">
    <source>
        <dbReference type="ARBA" id="ARBA00022692"/>
    </source>
</evidence>
<dbReference type="Gene3D" id="3.30.450.20">
    <property type="entry name" value="PAS domain"/>
    <property type="match status" value="1"/>
</dbReference>
<evidence type="ECO:0000313" key="12">
    <source>
        <dbReference type="Proteomes" id="UP001148313"/>
    </source>
</evidence>
<protein>
    <submittedName>
        <fullName evidence="11">Cache domain-containing protein</fullName>
    </submittedName>
</protein>
<evidence type="ECO:0000259" key="10">
    <source>
        <dbReference type="PROSITE" id="PS50109"/>
    </source>
</evidence>
<evidence type="ECO:0000256" key="7">
    <source>
        <dbReference type="ARBA" id="ARBA00023012"/>
    </source>
</evidence>
<dbReference type="CDD" id="cd16917">
    <property type="entry name" value="HATPase_UhpB-NarQ-NarX-like"/>
    <property type="match status" value="1"/>
</dbReference>
<dbReference type="PANTHER" id="PTHR24421:SF59">
    <property type="entry name" value="OXYGEN SENSOR HISTIDINE KINASE NREB"/>
    <property type="match status" value="1"/>
</dbReference>
<dbReference type="PROSITE" id="PS50109">
    <property type="entry name" value="HIS_KIN"/>
    <property type="match status" value="1"/>
</dbReference>
<dbReference type="PANTHER" id="PTHR24421">
    <property type="entry name" value="NITRATE/NITRITE SENSOR PROTEIN NARX-RELATED"/>
    <property type="match status" value="1"/>
</dbReference>
<keyword evidence="8 9" id="KW-0472">Membrane</keyword>
<dbReference type="Proteomes" id="UP001148313">
    <property type="component" value="Unassembled WGS sequence"/>
</dbReference>
<reference evidence="11" key="1">
    <citation type="submission" date="2022-11" db="EMBL/GenBank/DDBJ databases">
        <title>Hoeflea poritis sp. nov., isolated from scleractinian coral Porites lutea.</title>
        <authorList>
            <person name="Zhang G."/>
            <person name="Wei Q."/>
            <person name="Cai L."/>
        </authorList>
    </citation>
    <scope>NUCLEOTIDE SEQUENCE</scope>
    <source>
        <strain evidence="11">E7-10</strain>
    </source>
</reference>
<keyword evidence="2" id="KW-1003">Cell membrane</keyword>
<keyword evidence="4 9" id="KW-0812">Transmembrane</keyword>
<evidence type="ECO:0000256" key="5">
    <source>
        <dbReference type="ARBA" id="ARBA00022777"/>
    </source>
</evidence>
<gene>
    <name evidence="11" type="ORF">OOZ53_04050</name>
</gene>
<organism evidence="11 12">
    <name type="scientific">Hoeflea poritis</name>
    <dbReference type="NCBI Taxonomy" id="2993659"/>
    <lineage>
        <taxon>Bacteria</taxon>
        <taxon>Pseudomonadati</taxon>
        <taxon>Pseudomonadota</taxon>
        <taxon>Alphaproteobacteria</taxon>
        <taxon>Hyphomicrobiales</taxon>
        <taxon>Rhizobiaceae</taxon>
        <taxon>Hoeflea</taxon>
    </lineage>
</organism>
<comment type="caution">
    <text evidence="11">The sequence shown here is derived from an EMBL/GenBank/DDBJ whole genome shotgun (WGS) entry which is preliminary data.</text>
</comment>
<dbReference type="InterPro" id="IPR003594">
    <property type="entry name" value="HATPase_dom"/>
</dbReference>
<evidence type="ECO:0000313" key="11">
    <source>
        <dbReference type="EMBL" id="MDA4844506.1"/>
    </source>
</evidence>
<evidence type="ECO:0000256" key="2">
    <source>
        <dbReference type="ARBA" id="ARBA00022475"/>
    </source>
</evidence>
<dbReference type="EMBL" id="JAPJZH010000002">
    <property type="protein sequence ID" value="MDA4844506.1"/>
    <property type="molecule type" value="Genomic_DNA"/>
</dbReference>
<dbReference type="Gene3D" id="3.30.565.10">
    <property type="entry name" value="Histidine kinase-like ATPase, C-terminal domain"/>
    <property type="match status" value="1"/>
</dbReference>
<evidence type="ECO:0000256" key="6">
    <source>
        <dbReference type="ARBA" id="ARBA00022989"/>
    </source>
</evidence>
<evidence type="ECO:0000256" key="1">
    <source>
        <dbReference type="ARBA" id="ARBA00004651"/>
    </source>
</evidence>
<keyword evidence="12" id="KW-1185">Reference proteome</keyword>
<dbReference type="Gene3D" id="1.20.5.1930">
    <property type="match status" value="1"/>
</dbReference>
<evidence type="ECO:0000256" key="9">
    <source>
        <dbReference type="SAM" id="Phobius"/>
    </source>
</evidence>
<dbReference type="SMART" id="SM00387">
    <property type="entry name" value="HATPase_c"/>
    <property type="match status" value="1"/>
</dbReference>
<dbReference type="InterPro" id="IPR033480">
    <property type="entry name" value="sCache_2"/>
</dbReference>
<feature type="transmembrane region" description="Helical" evidence="9">
    <location>
        <begin position="7"/>
        <end position="26"/>
    </location>
</feature>
<keyword evidence="6 9" id="KW-1133">Transmembrane helix</keyword>
<dbReference type="Pfam" id="PF02518">
    <property type="entry name" value="HATPase_c"/>
    <property type="match status" value="1"/>
</dbReference>
<feature type="domain" description="Histidine kinase" evidence="10">
    <location>
        <begin position="253"/>
        <end position="450"/>
    </location>
</feature>
<dbReference type="PIRSF" id="PIRSF037314">
    <property type="entry name" value="STHK_MctS"/>
    <property type="match status" value="1"/>
</dbReference>
<name>A0ABT4VIK0_9HYPH</name>
<feature type="transmembrane region" description="Helical" evidence="9">
    <location>
        <begin position="204"/>
        <end position="226"/>
    </location>
</feature>
<dbReference type="SMART" id="SM01049">
    <property type="entry name" value="Cache_2"/>
    <property type="match status" value="1"/>
</dbReference>
<dbReference type="RefSeq" id="WP_271088036.1">
    <property type="nucleotide sequence ID" value="NZ_JAPJZH010000002.1"/>
</dbReference>
<sequence>MKFKTKLFFITLLPVILISAAMIFVIDFQSGRLSRSQGETVENLYLDLKHTELKNYVMLARNALTPIYASNLKTKRQAQRQVTEIVRKMTFGEDSYFFIYDEDGTNIVNPRLTYLVGSNWIGLEDEDGRQVVRDLIDRAKKGGEFYSFVWKKPSSGEYVEKLGYSVYLDKWNWMLGTGIYLDEVSRQVAAVQSELQNNVGETRLVLFVLMLGAVMLTAATIAAARLSEQRFADARLKELSARQVNFQEEERKRVSRELHDSISQLLVSARYGLENALNVSRKEDDISEPIEKSMNALDNAISEVRRISMALRPSVLDDMGLSAAVKSLGNDFSRQSGIAVEVEAEQTKDLLSDEAKTALYRVIQEALTNVARHSHAGNVKIRLCRRGSKIKLHLEDDGVGMPRGAAKRKRGDGLGIRNMQERIDTFGGSIRFSKGRAGGLAIAVTLPIVGKKK</sequence>
<dbReference type="InterPro" id="IPR050482">
    <property type="entry name" value="Sensor_HK_TwoCompSys"/>
</dbReference>
<proteinExistence type="predicted"/>
<keyword evidence="5" id="KW-0418">Kinase</keyword>
<evidence type="ECO:0000256" key="3">
    <source>
        <dbReference type="ARBA" id="ARBA00022679"/>
    </source>
</evidence>
<dbReference type="Pfam" id="PF17200">
    <property type="entry name" value="sCache_2"/>
    <property type="match status" value="1"/>
</dbReference>
<comment type="subcellular location">
    <subcellularLocation>
        <location evidence="1">Cell membrane</location>
        <topology evidence="1">Multi-pass membrane protein</topology>
    </subcellularLocation>
</comment>
<dbReference type="SUPFAM" id="SSF55874">
    <property type="entry name" value="ATPase domain of HSP90 chaperone/DNA topoisomerase II/histidine kinase"/>
    <property type="match status" value="1"/>
</dbReference>
<keyword evidence="3" id="KW-0808">Transferase</keyword>
<dbReference type="InterPro" id="IPR036890">
    <property type="entry name" value="HATPase_C_sf"/>
</dbReference>